<feature type="transmembrane region" description="Helical" evidence="11">
    <location>
        <begin position="233"/>
        <end position="252"/>
    </location>
</feature>
<keyword evidence="13" id="KW-0614">Plasmid</keyword>
<keyword evidence="9" id="KW-0625">Polysaccharide transport</keyword>
<keyword evidence="7" id="KW-0972">Capsule biogenesis/degradation</keyword>
<geneLocation type="plasmid" evidence="13 14">
    <name>unnamed4</name>
</geneLocation>
<dbReference type="EMBL" id="CP015234">
    <property type="protein sequence ID" value="ANP43594.1"/>
    <property type="molecule type" value="Genomic_DNA"/>
</dbReference>
<evidence type="ECO:0000256" key="4">
    <source>
        <dbReference type="ARBA" id="ARBA00022475"/>
    </source>
</evidence>
<keyword evidence="3 11" id="KW-0813">Transport</keyword>
<keyword evidence="8 11" id="KW-1133">Transmembrane helix</keyword>
<feature type="transmembrane region" description="Helical" evidence="11">
    <location>
        <begin position="148"/>
        <end position="172"/>
    </location>
</feature>
<dbReference type="GO" id="GO:0015774">
    <property type="term" value="P:polysaccharide transport"/>
    <property type="evidence" value="ECO:0007669"/>
    <property type="project" value="UniProtKB-KW"/>
</dbReference>
<keyword evidence="4 11" id="KW-1003">Cell membrane</keyword>
<dbReference type="AlphaFoldDB" id="A0A1B1AAK9"/>
<keyword evidence="10 11" id="KW-0472">Membrane</keyword>
<evidence type="ECO:0000256" key="2">
    <source>
        <dbReference type="ARBA" id="ARBA00007783"/>
    </source>
</evidence>
<sequence length="262" mass="29131">MQTTALRPRSLRALRTIFALTLREMSTTYGKSALGYIWALLEPVAALALMSVVFSLVMRQPALGTNFPLFFASGYLVFQIYSGVGNKIATAVQFNRPLLEFPAVTAVDAILARFLLNFLTQLLVIYVVLAGIIIIYDLQVHLNLPKILISLAMVGVFTLGVGSINCYLFVAIPSYSTVWAIANRPMFIISGVFFMFDDVPQPFRDILWYNPLVHVVGQMRSGIYASYDADYVSVTYVVGLGLLCLVLGLLLLKRNLRQAMNR</sequence>
<evidence type="ECO:0000256" key="1">
    <source>
        <dbReference type="ARBA" id="ARBA00004651"/>
    </source>
</evidence>
<dbReference type="PRINTS" id="PR00164">
    <property type="entry name" value="ABC2TRNSPORT"/>
</dbReference>
<evidence type="ECO:0000256" key="8">
    <source>
        <dbReference type="ARBA" id="ARBA00022989"/>
    </source>
</evidence>
<evidence type="ECO:0000256" key="5">
    <source>
        <dbReference type="ARBA" id="ARBA00022597"/>
    </source>
</evidence>
<evidence type="ECO:0000256" key="3">
    <source>
        <dbReference type="ARBA" id="ARBA00022448"/>
    </source>
</evidence>
<keyword evidence="6 11" id="KW-0812">Transmembrane</keyword>
<dbReference type="PROSITE" id="PS51012">
    <property type="entry name" value="ABC_TM2"/>
    <property type="match status" value="1"/>
</dbReference>
<feature type="transmembrane region" description="Helical" evidence="11">
    <location>
        <begin position="35"/>
        <end position="57"/>
    </location>
</feature>
<protein>
    <recommendedName>
        <fullName evidence="11">Transport permease protein</fullName>
    </recommendedName>
</protein>
<name>A0A1B1AAK9_9RHOB</name>
<dbReference type="OrthoDB" id="8479094at2"/>
<feature type="transmembrane region" description="Helical" evidence="11">
    <location>
        <begin position="69"/>
        <end position="94"/>
    </location>
</feature>
<dbReference type="KEGG" id="rmb:K529_022840"/>
<evidence type="ECO:0000313" key="13">
    <source>
        <dbReference type="EMBL" id="ANP43594.1"/>
    </source>
</evidence>
<evidence type="ECO:0000256" key="11">
    <source>
        <dbReference type="RuleBase" id="RU361157"/>
    </source>
</evidence>
<dbReference type="InterPro" id="IPR013525">
    <property type="entry name" value="ABC2_TM"/>
</dbReference>
<dbReference type="GO" id="GO:0043190">
    <property type="term" value="C:ATP-binding cassette (ABC) transporter complex"/>
    <property type="evidence" value="ECO:0007669"/>
    <property type="project" value="InterPro"/>
</dbReference>
<accession>A0A1B1AAK9</accession>
<feature type="transmembrane region" description="Helical" evidence="11">
    <location>
        <begin position="178"/>
        <end position="196"/>
    </location>
</feature>
<dbReference type="Pfam" id="PF01061">
    <property type="entry name" value="ABC2_membrane"/>
    <property type="match status" value="1"/>
</dbReference>
<feature type="transmembrane region" description="Helical" evidence="11">
    <location>
        <begin position="114"/>
        <end position="136"/>
    </location>
</feature>
<comment type="similarity">
    <text evidence="2 11">Belongs to the ABC-2 integral membrane protein family.</text>
</comment>
<evidence type="ECO:0000256" key="7">
    <source>
        <dbReference type="ARBA" id="ARBA00022903"/>
    </source>
</evidence>
<gene>
    <name evidence="13" type="ORF">K529_022840</name>
</gene>
<dbReference type="Proteomes" id="UP000013243">
    <property type="component" value="Plasmid unnamed4"/>
</dbReference>
<dbReference type="InterPro" id="IPR047817">
    <property type="entry name" value="ABC2_TM_bact-type"/>
</dbReference>
<reference evidence="13 14" key="1">
    <citation type="journal article" date="2016" name="ISME J.">
        <title>Global occurrence and heterogeneity of the Roseobacter-clade species Ruegeria mobilis.</title>
        <authorList>
            <person name="Sonnenschein E."/>
            <person name="Gram L."/>
        </authorList>
    </citation>
    <scope>NUCLEOTIDE SEQUENCE [LARGE SCALE GENOMIC DNA]</scope>
    <source>
        <strain evidence="13 14">F1926</strain>
        <plasmid evidence="13 14">unnamed4</plasmid>
    </source>
</reference>
<evidence type="ECO:0000259" key="12">
    <source>
        <dbReference type="PROSITE" id="PS51012"/>
    </source>
</evidence>
<comment type="subcellular location">
    <subcellularLocation>
        <location evidence="11">Cell inner membrane</location>
        <topology evidence="11">Multi-pass membrane protein</topology>
    </subcellularLocation>
    <subcellularLocation>
        <location evidence="1">Cell membrane</location>
        <topology evidence="1">Multi-pass membrane protein</topology>
    </subcellularLocation>
</comment>
<evidence type="ECO:0000313" key="14">
    <source>
        <dbReference type="Proteomes" id="UP000013243"/>
    </source>
</evidence>
<dbReference type="PANTHER" id="PTHR30413:SF10">
    <property type="entry name" value="CAPSULE POLYSACCHARIDE EXPORT INNER-MEMBRANE PROTEIN CTRC"/>
    <property type="match status" value="1"/>
</dbReference>
<proteinExistence type="inferred from homology"/>
<evidence type="ECO:0000256" key="6">
    <source>
        <dbReference type="ARBA" id="ARBA00022692"/>
    </source>
</evidence>
<dbReference type="GeneID" id="28252737"/>
<dbReference type="GO" id="GO:0015920">
    <property type="term" value="P:lipopolysaccharide transport"/>
    <property type="evidence" value="ECO:0007669"/>
    <property type="project" value="TreeGrafter"/>
</dbReference>
<organism evidence="13 14">
    <name type="scientific">Tritonibacter mobilis F1926</name>
    <dbReference type="NCBI Taxonomy" id="1265309"/>
    <lineage>
        <taxon>Bacteria</taxon>
        <taxon>Pseudomonadati</taxon>
        <taxon>Pseudomonadota</taxon>
        <taxon>Alphaproteobacteria</taxon>
        <taxon>Rhodobacterales</taxon>
        <taxon>Paracoccaceae</taxon>
        <taxon>Tritonibacter</taxon>
    </lineage>
</organism>
<dbReference type="RefSeq" id="WP_005617295.1">
    <property type="nucleotide sequence ID" value="NZ_CP015234.1"/>
</dbReference>
<keyword evidence="5" id="KW-0762">Sugar transport</keyword>
<dbReference type="PANTHER" id="PTHR30413">
    <property type="entry name" value="INNER MEMBRANE TRANSPORT PERMEASE"/>
    <property type="match status" value="1"/>
</dbReference>
<evidence type="ECO:0000256" key="10">
    <source>
        <dbReference type="ARBA" id="ARBA00023136"/>
    </source>
</evidence>
<dbReference type="InterPro" id="IPR000412">
    <property type="entry name" value="ABC_2_transport"/>
</dbReference>
<dbReference type="GO" id="GO:0140359">
    <property type="term" value="F:ABC-type transporter activity"/>
    <property type="evidence" value="ECO:0007669"/>
    <property type="project" value="InterPro"/>
</dbReference>
<evidence type="ECO:0000256" key="9">
    <source>
        <dbReference type="ARBA" id="ARBA00023047"/>
    </source>
</evidence>
<feature type="domain" description="ABC transmembrane type-2" evidence="12">
    <location>
        <begin position="34"/>
        <end position="255"/>
    </location>
</feature>